<comment type="function">
    <text evidence="9 10">This protein specifically catalyzes the removal of signal peptides from prolipoproteins.</text>
</comment>
<comment type="caution">
    <text evidence="9">Lacks conserved residue(s) required for the propagation of feature annotation.</text>
</comment>
<dbReference type="AlphaFoldDB" id="A0AAT9LES4"/>
<dbReference type="EC" id="3.4.23.36" evidence="9"/>
<keyword evidence="2 9" id="KW-1003">Cell membrane</keyword>
<keyword evidence="6 9" id="KW-0378">Hydrolase</keyword>
<proteinExistence type="inferred from homology"/>
<evidence type="ECO:0000256" key="8">
    <source>
        <dbReference type="ARBA" id="ARBA00023136"/>
    </source>
</evidence>
<evidence type="ECO:0000256" key="3">
    <source>
        <dbReference type="ARBA" id="ARBA00022670"/>
    </source>
</evidence>
<keyword evidence="7 9" id="KW-1133">Transmembrane helix</keyword>
<comment type="similarity">
    <text evidence="1 9 11">Belongs to the peptidase A8 family.</text>
</comment>
<feature type="active site" evidence="9">
    <location>
        <position position="111"/>
    </location>
</feature>
<reference evidence="12" key="1">
    <citation type="submission" date="2020-10" db="EMBL/GenBank/DDBJ databases">
        <authorList>
            <person name="Kadnikov V."/>
            <person name="Beletsky A.V."/>
            <person name="Mardanov A.V."/>
            <person name="Karnachuk O.V."/>
            <person name="Ravin N.V."/>
        </authorList>
    </citation>
    <scope>NUCLEOTIDE SEQUENCE</scope>
    <source>
        <strain evidence="12">Bu02</strain>
    </source>
</reference>
<evidence type="ECO:0000313" key="12">
    <source>
        <dbReference type="EMBL" id="QUL98722.1"/>
    </source>
</evidence>
<dbReference type="NCBIfam" id="TIGR00077">
    <property type="entry name" value="lspA"/>
    <property type="match status" value="1"/>
</dbReference>
<feature type="transmembrane region" description="Helical" evidence="9">
    <location>
        <begin position="121"/>
        <end position="142"/>
    </location>
</feature>
<keyword evidence="8 9" id="KW-0472">Membrane</keyword>
<dbReference type="GO" id="GO:0004190">
    <property type="term" value="F:aspartic-type endopeptidase activity"/>
    <property type="evidence" value="ECO:0007669"/>
    <property type="project" value="UniProtKB-UniRule"/>
</dbReference>
<sequence>MIFWSVFSGVLILDQLTKWYVRSHFTFGQSRPILGDLLKITYWENPGAAFGLFPGATSFFVITSILSVIMSIIFYPKAEEYGWPVGVALGLISGGAMGNLLDRLRQGTVTDFISFRYFSPIFNLADSAIVVGAFVIGLVLLLSSKRQG</sequence>
<dbReference type="PANTHER" id="PTHR33695:SF1">
    <property type="entry name" value="LIPOPROTEIN SIGNAL PEPTIDASE"/>
    <property type="match status" value="1"/>
</dbReference>
<dbReference type="InterPro" id="IPR001872">
    <property type="entry name" value="Peptidase_A8"/>
</dbReference>
<dbReference type="PANTHER" id="PTHR33695">
    <property type="entry name" value="LIPOPROTEIN SIGNAL PEPTIDASE"/>
    <property type="match status" value="1"/>
</dbReference>
<protein>
    <recommendedName>
        <fullName evidence="9">Lipoprotein signal peptidase</fullName>
        <ecNumber evidence="9">3.4.23.36</ecNumber>
    </recommendedName>
    <alternativeName>
        <fullName evidence="9">Prolipoprotein signal peptidase</fullName>
    </alternativeName>
    <alternativeName>
        <fullName evidence="9">Signal peptidase II</fullName>
        <shortName evidence="9">SPase II</shortName>
    </alternativeName>
</protein>
<dbReference type="Pfam" id="PF01252">
    <property type="entry name" value="Peptidase_A8"/>
    <property type="match status" value="1"/>
</dbReference>
<evidence type="ECO:0000256" key="2">
    <source>
        <dbReference type="ARBA" id="ARBA00022475"/>
    </source>
</evidence>
<dbReference type="HAMAP" id="MF_00161">
    <property type="entry name" value="LspA"/>
    <property type="match status" value="1"/>
</dbReference>
<feature type="transmembrane region" description="Helical" evidence="9">
    <location>
        <begin position="81"/>
        <end position="101"/>
    </location>
</feature>
<dbReference type="GO" id="GO:0006508">
    <property type="term" value="P:proteolysis"/>
    <property type="evidence" value="ECO:0007669"/>
    <property type="project" value="UniProtKB-KW"/>
</dbReference>
<dbReference type="GO" id="GO:0005886">
    <property type="term" value="C:plasma membrane"/>
    <property type="evidence" value="ECO:0007669"/>
    <property type="project" value="UniProtKB-SubCell"/>
</dbReference>
<comment type="catalytic activity">
    <reaction evidence="9 10">
        <text>Release of signal peptides from bacterial membrane prolipoproteins. Hydrolyzes -Xaa-Yaa-Zaa-|-(S,diacylglyceryl)Cys-, in which Xaa is hydrophobic (preferably Leu), and Yaa (Ala or Ser) and Zaa (Gly or Ala) have small, neutral side chains.</text>
        <dbReference type="EC" id="3.4.23.36"/>
    </reaction>
</comment>
<feature type="active site" evidence="9">
    <location>
        <position position="126"/>
    </location>
</feature>
<accession>A0AAT9LES4</accession>
<dbReference type="PRINTS" id="PR00781">
    <property type="entry name" value="LIPOSIGPTASE"/>
</dbReference>
<name>A0AAT9LES4_9FIRM</name>
<reference evidence="12" key="2">
    <citation type="journal article" date="2023" name="Biology">
        <title>Prokaryotic Life Associated with Coal-Fire Gas Vents Revealed by Metagenomics.</title>
        <authorList>
            <person name="Kadnikov V.V."/>
            <person name="Mardanov A.V."/>
            <person name="Beletsky A.V."/>
            <person name="Karnachuk O.V."/>
            <person name="Ravin N.V."/>
        </authorList>
    </citation>
    <scope>NUCLEOTIDE SEQUENCE</scope>
    <source>
        <strain evidence="12">Bu02</strain>
    </source>
</reference>
<dbReference type="KEGG" id="fcz:IMF26_01140"/>
<evidence type="ECO:0000256" key="1">
    <source>
        <dbReference type="ARBA" id="ARBA00006139"/>
    </source>
</evidence>
<keyword evidence="5 9" id="KW-0064">Aspartyl protease</keyword>
<evidence type="ECO:0000256" key="11">
    <source>
        <dbReference type="RuleBase" id="RU004181"/>
    </source>
</evidence>
<keyword evidence="4 9" id="KW-0812">Transmembrane</keyword>
<evidence type="ECO:0000256" key="9">
    <source>
        <dbReference type="HAMAP-Rule" id="MF_00161"/>
    </source>
</evidence>
<organism evidence="12">
    <name type="scientific">Candidatus Fermentithermobacillus carboniphilus</name>
    <dbReference type="NCBI Taxonomy" id="3085328"/>
    <lineage>
        <taxon>Bacteria</taxon>
        <taxon>Bacillati</taxon>
        <taxon>Bacillota</taxon>
        <taxon>Candidatus Fermentithermobacillia</taxon>
        <taxon>Candidatus Fermentithermobacillales</taxon>
        <taxon>Candidatus Fermentithermobacillaceae</taxon>
        <taxon>Candidatus Fermentithermobacillus</taxon>
    </lineage>
</organism>
<evidence type="ECO:0000256" key="10">
    <source>
        <dbReference type="RuleBase" id="RU000594"/>
    </source>
</evidence>
<evidence type="ECO:0000256" key="4">
    <source>
        <dbReference type="ARBA" id="ARBA00022692"/>
    </source>
</evidence>
<dbReference type="PROSITE" id="PS00855">
    <property type="entry name" value="SPASE_II"/>
    <property type="match status" value="1"/>
</dbReference>
<dbReference type="EMBL" id="CP062796">
    <property type="protein sequence ID" value="QUL98722.1"/>
    <property type="molecule type" value="Genomic_DNA"/>
</dbReference>
<evidence type="ECO:0000256" key="6">
    <source>
        <dbReference type="ARBA" id="ARBA00022801"/>
    </source>
</evidence>
<comment type="subcellular location">
    <subcellularLocation>
        <location evidence="9">Cell membrane</location>
        <topology evidence="9">Multi-pass membrane protein</topology>
    </subcellularLocation>
</comment>
<gene>
    <name evidence="9 12" type="primary">lspA</name>
    <name evidence="12" type="ORF">IMF26_01140</name>
</gene>
<keyword evidence="3 9" id="KW-0645">Protease</keyword>
<evidence type="ECO:0000256" key="5">
    <source>
        <dbReference type="ARBA" id="ARBA00022750"/>
    </source>
</evidence>
<evidence type="ECO:0000256" key="7">
    <source>
        <dbReference type="ARBA" id="ARBA00022989"/>
    </source>
</evidence>
<comment type="pathway">
    <text evidence="9">Protein modification; lipoprotein biosynthesis (signal peptide cleavage).</text>
</comment>
<feature type="transmembrane region" description="Helical" evidence="9">
    <location>
        <begin position="47"/>
        <end position="74"/>
    </location>
</feature>